<feature type="compositionally biased region" description="Basic and acidic residues" evidence="1">
    <location>
        <begin position="285"/>
        <end position="298"/>
    </location>
</feature>
<evidence type="ECO:0000313" key="2">
    <source>
        <dbReference type="EMBL" id="CAE7546260.1"/>
    </source>
</evidence>
<sequence>MALGVQDLGLTESSKRKKRHQVKKKKKEKSRSKKDKKERNGKLREGLGSVLNSEANCLMQRKAAGAWKREFVAQRSVRFQAASPQTKFGASMLGPSEGGTSLAHNWVAMSRASASAEALGDVLDDVIVPLFASAEEAFQSLPARYASFSEASLPVDLVERHAALSALAEIATGFSPAELGFFARSLELALLERRKGQEVTAGPTPPTRARPLFPDAPMPTPPSAKPPAPPPPAAIRAIPAPPKPQAPAPATIGAIPPKASTPSSAPPSGAHPELPKDSSPGPKSPEPERKGLVPDKADAEAADKVYELCRALAEKPCQVDGRLQADNVRQFVRDLLAVASQPLHWEEAWSRMGLPESLRSEAGSAFLSNLLEFASAPVGADLDDAARVSAAAIAALSKGHRLKMSQVEDFLIKRLDSDDSRDPQLWKVLSWLLFHWFPQGKTAGWGWWRVGWSWSQ</sequence>
<organism evidence="2 3">
    <name type="scientific">Symbiodinium necroappetens</name>
    <dbReference type="NCBI Taxonomy" id="1628268"/>
    <lineage>
        <taxon>Eukaryota</taxon>
        <taxon>Sar</taxon>
        <taxon>Alveolata</taxon>
        <taxon>Dinophyceae</taxon>
        <taxon>Suessiales</taxon>
        <taxon>Symbiodiniaceae</taxon>
        <taxon>Symbiodinium</taxon>
    </lineage>
</organism>
<evidence type="ECO:0000313" key="3">
    <source>
        <dbReference type="Proteomes" id="UP000601435"/>
    </source>
</evidence>
<dbReference type="OrthoDB" id="10502068at2759"/>
<feature type="region of interest" description="Disordered" evidence="1">
    <location>
        <begin position="196"/>
        <end position="298"/>
    </location>
</feature>
<feature type="compositionally biased region" description="Basic residues" evidence="1">
    <location>
        <begin position="15"/>
        <end position="34"/>
    </location>
</feature>
<comment type="caution">
    <text evidence="2">The sequence shown here is derived from an EMBL/GenBank/DDBJ whole genome shotgun (WGS) entry which is preliminary data.</text>
</comment>
<reference evidence="2" key="1">
    <citation type="submission" date="2021-02" db="EMBL/GenBank/DDBJ databases">
        <authorList>
            <person name="Dougan E. K."/>
            <person name="Rhodes N."/>
            <person name="Thang M."/>
            <person name="Chan C."/>
        </authorList>
    </citation>
    <scope>NUCLEOTIDE SEQUENCE</scope>
</reference>
<proteinExistence type="predicted"/>
<evidence type="ECO:0000256" key="1">
    <source>
        <dbReference type="SAM" id="MobiDB-lite"/>
    </source>
</evidence>
<name>A0A812TQ55_9DINO</name>
<gene>
    <name evidence="2" type="ORF">SNEC2469_LOCUS15736</name>
</gene>
<feature type="non-terminal residue" evidence="2">
    <location>
        <position position="456"/>
    </location>
</feature>
<dbReference type="Proteomes" id="UP000601435">
    <property type="component" value="Unassembled WGS sequence"/>
</dbReference>
<feature type="region of interest" description="Disordered" evidence="1">
    <location>
        <begin position="1"/>
        <end position="47"/>
    </location>
</feature>
<feature type="compositionally biased region" description="Basic and acidic residues" evidence="1">
    <location>
        <begin position="35"/>
        <end position="45"/>
    </location>
</feature>
<feature type="compositionally biased region" description="Pro residues" evidence="1">
    <location>
        <begin position="203"/>
        <end position="247"/>
    </location>
</feature>
<dbReference type="AlphaFoldDB" id="A0A812TQ55"/>
<feature type="compositionally biased region" description="Low complexity" evidence="1">
    <location>
        <begin position="248"/>
        <end position="272"/>
    </location>
</feature>
<dbReference type="EMBL" id="CAJNJA010025630">
    <property type="protein sequence ID" value="CAE7546260.1"/>
    <property type="molecule type" value="Genomic_DNA"/>
</dbReference>
<keyword evidence="3" id="KW-1185">Reference proteome</keyword>
<accession>A0A812TQ55</accession>
<protein>
    <submittedName>
        <fullName evidence="2">Uncharacterized protein</fullName>
    </submittedName>
</protein>